<sequence length="354" mass="38421">MATTTKLADNPTHNHVDNKCLSFRLPKAAKRSLQVGGDHDVDHDHPLNAAVPAPGTFETEQRPSGPVAPDFDVFAVPADENAKAVRENVLRQTFGDLAPCQIAVGFQSLDLGWEHPRAITFADENTYTSFNLHFNASADTPTFGGVNPNSDTKLKGGAASWLRALPNDPNVQIGRRTFGAPYPDGKQLHLQNQVKVDFPRPFAAPPKVLVWICALDFSKSYNWRLKATATDITKDGFIRHADTWDNTILYKADVSYIALAQENLPDLQTGSFSTADVRGPGWVNANSGSAKFGKAFEKVPRVVAGLNMFEVGCGRGFRVRDSHLYGASAVYLAFDPDMTTVAGSFSNTLASLAT</sequence>
<dbReference type="InterPro" id="IPR037221">
    <property type="entry name" value="H-type_lectin_dom_sf"/>
</dbReference>
<gene>
    <name evidence="3" type="ORF">IMSHALPRED_005963</name>
</gene>
<feature type="region of interest" description="Disordered" evidence="1">
    <location>
        <begin position="35"/>
        <end position="66"/>
    </location>
</feature>
<evidence type="ECO:0000259" key="2">
    <source>
        <dbReference type="Pfam" id="PF09458"/>
    </source>
</evidence>
<evidence type="ECO:0000313" key="4">
    <source>
        <dbReference type="Proteomes" id="UP000664534"/>
    </source>
</evidence>
<dbReference type="Proteomes" id="UP000664534">
    <property type="component" value="Unassembled WGS sequence"/>
</dbReference>
<keyword evidence="4" id="KW-1185">Reference proteome</keyword>
<dbReference type="GO" id="GO:0070492">
    <property type="term" value="F:oligosaccharide binding"/>
    <property type="evidence" value="ECO:0007669"/>
    <property type="project" value="TreeGrafter"/>
</dbReference>
<name>A0A8H3IRQ8_9LECA</name>
<reference evidence="3" key="1">
    <citation type="submission" date="2021-03" db="EMBL/GenBank/DDBJ databases">
        <authorList>
            <person name="Tagirdzhanova G."/>
        </authorList>
    </citation>
    <scope>NUCLEOTIDE SEQUENCE</scope>
</reference>
<dbReference type="AlphaFoldDB" id="A0A8H3IRQ8"/>
<dbReference type="SUPFAM" id="SSF141086">
    <property type="entry name" value="Agglutinin HPA-like"/>
    <property type="match status" value="2"/>
</dbReference>
<feature type="compositionally biased region" description="Basic and acidic residues" evidence="1">
    <location>
        <begin position="37"/>
        <end position="46"/>
    </location>
</feature>
<dbReference type="PANTHER" id="PTHR46938">
    <property type="entry name" value="DISCOIDIN-1 SUBUNIT A-RELATED-RELATED"/>
    <property type="match status" value="1"/>
</dbReference>
<protein>
    <recommendedName>
        <fullName evidence="2">H-type lectin domain-containing protein</fullName>
    </recommendedName>
</protein>
<dbReference type="Pfam" id="PF09458">
    <property type="entry name" value="H_lectin"/>
    <property type="match status" value="1"/>
</dbReference>
<evidence type="ECO:0000256" key="1">
    <source>
        <dbReference type="SAM" id="MobiDB-lite"/>
    </source>
</evidence>
<dbReference type="OrthoDB" id="291007at2759"/>
<dbReference type="GO" id="GO:0098609">
    <property type="term" value="P:cell-cell adhesion"/>
    <property type="evidence" value="ECO:0007669"/>
    <property type="project" value="TreeGrafter"/>
</dbReference>
<dbReference type="GO" id="GO:0030247">
    <property type="term" value="F:polysaccharide binding"/>
    <property type="evidence" value="ECO:0007669"/>
    <property type="project" value="TreeGrafter"/>
</dbReference>
<organism evidence="3 4">
    <name type="scientific">Imshaugia aleurites</name>
    <dbReference type="NCBI Taxonomy" id="172621"/>
    <lineage>
        <taxon>Eukaryota</taxon>
        <taxon>Fungi</taxon>
        <taxon>Dikarya</taxon>
        <taxon>Ascomycota</taxon>
        <taxon>Pezizomycotina</taxon>
        <taxon>Lecanoromycetes</taxon>
        <taxon>OSLEUM clade</taxon>
        <taxon>Lecanoromycetidae</taxon>
        <taxon>Lecanorales</taxon>
        <taxon>Lecanorineae</taxon>
        <taxon>Parmeliaceae</taxon>
        <taxon>Imshaugia</taxon>
    </lineage>
</organism>
<dbReference type="InterPro" id="IPR019019">
    <property type="entry name" value="H-type_lectin_domain"/>
</dbReference>
<feature type="domain" description="H-type lectin" evidence="2">
    <location>
        <begin position="194"/>
        <end position="258"/>
    </location>
</feature>
<dbReference type="GO" id="GO:0009986">
    <property type="term" value="C:cell surface"/>
    <property type="evidence" value="ECO:0007669"/>
    <property type="project" value="TreeGrafter"/>
</dbReference>
<dbReference type="GO" id="GO:0098636">
    <property type="term" value="C:protein complex involved in cell adhesion"/>
    <property type="evidence" value="ECO:0007669"/>
    <property type="project" value="TreeGrafter"/>
</dbReference>
<dbReference type="EMBL" id="CAJPDT010000033">
    <property type="protein sequence ID" value="CAF9923559.1"/>
    <property type="molecule type" value="Genomic_DNA"/>
</dbReference>
<dbReference type="GO" id="GO:0046871">
    <property type="term" value="F:N-acetylgalactosamine binding"/>
    <property type="evidence" value="ECO:0007669"/>
    <property type="project" value="TreeGrafter"/>
</dbReference>
<accession>A0A8H3IRQ8</accession>
<evidence type="ECO:0000313" key="3">
    <source>
        <dbReference type="EMBL" id="CAF9923559.1"/>
    </source>
</evidence>
<proteinExistence type="predicted"/>
<dbReference type="InterPro" id="IPR052487">
    <property type="entry name" value="Galactose-binding_lectin"/>
</dbReference>
<comment type="caution">
    <text evidence="3">The sequence shown here is derived from an EMBL/GenBank/DDBJ whole genome shotgun (WGS) entry which is preliminary data.</text>
</comment>
<dbReference type="Gene3D" id="2.60.40.2080">
    <property type="match status" value="1"/>
</dbReference>